<reference evidence="15" key="1">
    <citation type="submission" date="2011-02" db="EMBL/GenBank/DDBJ databases">
        <title>The Genome Sequence of Capsaspora owczarzaki ATCC 30864.</title>
        <authorList>
            <person name="Russ C."/>
            <person name="Cuomo C."/>
            <person name="Burger G."/>
            <person name="Gray M.W."/>
            <person name="Holland P.W.H."/>
            <person name="King N."/>
            <person name="Lang F.B.F."/>
            <person name="Roger A.J."/>
            <person name="Ruiz-Trillo I."/>
            <person name="Young S.K."/>
            <person name="Zeng Q."/>
            <person name="Gargeya S."/>
            <person name="Alvarado L."/>
            <person name="Berlin A."/>
            <person name="Chapman S.B."/>
            <person name="Chen Z."/>
            <person name="Freedman E."/>
            <person name="Gellesch M."/>
            <person name="Goldberg J."/>
            <person name="Griggs A."/>
            <person name="Gujja S."/>
            <person name="Heilman E."/>
            <person name="Heiman D."/>
            <person name="Howarth C."/>
            <person name="Mehta T."/>
            <person name="Neiman D."/>
            <person name="Pearson M."/>
            <person name="Roberts A."/>
            <person name="Saif S."/>
            <person name="Shea T."/>
            <person name="Shenoy N."/>
            <person name="Sisk P."/>
            <person name="Stolte C."/>
            <person name="Sykes S."/>
            <person name="White J."/>
            <person name="Yandava C."/>
            <person name="Haas B."/>
            <person name="Nusbaum C."/>
            <person name="Birren B."/>
        </authorList>
    </citation>
    <scope>NUCLEOTIDE SEQUENCE</scope>
    <source>
        <strain evidence="15">ATCC 30864</strain>
    </source>
</reference>
<dbReference type="AlphaFoldDB" id="A0A0D2WNP2"/>
<dbReference type="InParanoid" id="A0A0D2WNP2"/>
<keyword evidence="5 11" id="KW-0479">Metal-binding</keyword>
<evidence type="ECO:0000256" key="8">
    <source>
        <dbReference type="ARBA" id="ARBA00023049"/>
    </source>
</evidence>
<dbReference type="OMA" id="CTALQWM"/>
<feature type="binding site" evidence="10">
    <location>
        <begin position="571"/>
        <end position="573"/>
    </location>
    <ligand>
        <name>a peptide</name>
        <dbReference type="ChEBI" id="CHEBI:60466"/>
    </ligand>
</feature>
<dbReference type="GO" id="GO:0070006">
    <property type="term" value="F:metalloaminopeptidase activity"/>
    <property type="evidence" value="ECO:0007669"/>
    <property type="project" value="UniProtKB-ARBA"/>
</dbReference>
<evidence type="ECO:0000256" key="6">
    <source>
        <dbReference type="ARBA" id="ARBA00022801"/>
    </source>
</evidence>
<evidence type="ECO:0000313" key="14">
    <source>
        <dbReference type="EMBL" id="KJE92810.1"/>
    </source>
</evidence>
<dbReference type="Pfam" id="PF09127">
    <property type="entry name" value="Leuk-A4-hydro_C"/>
    <property type="match status" value="1"/>
</dbReference>
<dbReference type="FunFam" id="1.10.390.10:FF:000003">
    <property type="entry name" value="Leukotriene A(4) hydrolase"/>
    <property type="match status" value="1"/>
</dbReference>
<evidence type="ECO:0000256" key="9">
    <source>
        <dbReference type="PIRSR" id="PIRSR612777-1"/>
    </source>
</evidence>
<dbReference type="InterPro" id="IPR049980">
    <property type="entry name" value="LTA4H_cat"/>
</dbReference>
<evidence type="ECO:0000256" key="11">
    <source>
        <dbReference type="PIRSR" id="PIRSR612777-3"/>
    </source>
</evidence>
<feature type="active site" description="Proton donor" evidence="9">
    <location>
        <position position="388"/>
    </location>
</feature>
<dbReference type="FunFam" id="2.60.40.1730:FF:000004">
    <property type="entry name" value="Leukotriene A(4) hydrolase"/>
    <property type="match status" value="1"/>
</dbReference>
<keyword evidence="4 12" id="KW-0645">Protease</keyword>
<dbReference type="GO" id="GO:0004301">
    <property type="term" value="F:epoxide hydrolase activity"/>
    <property type="evidence" value="ECO:0007669"/>
    <property type="project" value="TreeGrafter"/>
</dbReference>
<proteinExistence type="inferred from homology"/>
<dbReference type="GO" id="GO:0008270">
    <property type="term" value="F:zinc ion binding"/>
    <property type="evidence" value="ECO:0007669"/>
    <property type="project" value="InterPro"/>
</dbReference>
<dbReference type="InterPro" id="IPR014782">
    <property type="entry name" value="Peptidase_M1_dom"/>
</dbReference>
<dbReference type="STRING" id="595528.A0A0D2WNP2"/>
<evidence type="ECO:0000256" key="12">
    <source>
        <dbReference type="RuleBase" id="RU361141"/>
    </source>
</evidence>
<dbReference type="PANTHER" id="PTHR45726:SF3">
    <property type="entry name" value="LEUKOTRIENE A-4 HYDROLASE"/>
    <property type="match status" value="1"/>
</dbReference>
<dbReference type="Gene3D" id="1.25.40.320">
    <property type="entry name" value="Peptidase M1, leukotriene A4 hydrolase/aminopeptidase C-terminal domain"/>
    <property type="match status" value="1"/>
</dbReference>
<evidence type="ECO:0000313" key="15">
    <source>
        <dbReference type="Proteomes" id="UP000008743"/>
    </source>
</evidence>
<comment type="similarity">
    <text evidence="2 12">Belongs to the peptidase M1 family.</text>
</comment>
<evidence type="ECO:0000256" key="5">
    <source>
        <dbReference type="ARBA" id="ARBA00022723"/>
    </source>
</evidence>
<dbReference type="Gene3D" id="1.10.390.10">
    <property type="entry name" value="Neutral Protease Domain 2"/>
    <property type="match status" value="1"/>
</dbReference>
<dbReference type="SUPFAM" id="SSF63737">
    <property type="entry name" value="Leukotriene A4 hydrolase N-terminal domain"/>
    <property type="match status" value="1"/>
</dbReference>
<dbReference type="OrthoDB" id="79562at2759"/>
<feature type="binding site" evidence="11">
    <location>
        <position position="323"/>
    </location>
    <ligand>
        <name>Zn(2+)</name>
        <dbReference type="ChEBI" id="CHEBI:29105"/>
        <note>catalytic</note>
    </ligand>
</feature>
<dbReference type="FunFam" id="3.30.2010.30:FF:000001">
    <property type="entry name" value="Leukotriene A(4) hydrolase"/>
    <property type="match status" value="1"/>
</dbReference>
<dbReference type="eggNOG" id="KOG1047">
    <property type="taxonomic scope" value="Eukaryota"/>
</dbReference>
<evidence type="ECO:0000256" key="2">
    <source>
        <dbReference type="ARBA" id="ARBA00010136"/>
    </source>
</evidence>
<comment type="cofactor">
    <cofactor evidence="11 12">
        <name>Zn(2+)</name>
        <dbReference type="ChEBI" id="CHEBI:29105"/>
    </cofactor>
    <text evidence="11 12">Binds 1 zinc ion per subunit.</text>
</comment>
<feature type="binding site" evidence="11">
    <location>
        <position position="300"/>
    </location>
    <ligand>
        <name>Zn(2+)</name>
        <dbReference type="ChEBI" id="CHEBI:29105"/>
        <note>catalytic</note>
    </ligand>
</feature>
<dbReference type="FunCoup" id="A0A0D2WNP2">
    <property type="interactions" value="526"/>
</dbReference>
<dbReference type="CDD" id="cd09599">
    <property type="entry name" value="M1_LTA4H"/>
    <property type="match status" value="1"/>
</dbReference>
<keyword evidence="7 11" id="KW-0862">Zinc</keyword>
<keyword evidence="6 12" id="KW-0378">Hydrolase</keyword>
<accession>A0A0D2WNP2</accession>
<dbReference type="PANTHER" id="PTHR45726">
    <property type="entry name" value="LEUKOTRIENE A-4 HYDROLASE"/>
    <property type="match status" value="1"/>
</dbReference>
<feature type="active site" description="Proton acceptor" evidence="9">
    <location>
        <position position="301"/>
    </location>
</feature>
<dbReference type="Pfam" id="PF01433">
    <property type="entry name" value="Peptidase_M1"/>
    <property type="match status" value="1"/>
</dbReference>
<evidence type="ECO:0000256" key="3">
    <source>
        <dbReference type="ARBA" id="ARBA00022490"/>
    </source>
</evidence>
<evidence type="ECO:0000256" key="4">
    <source>
        <dbReference type="ARBA" id="ARBA00022670"/>
    </source>
</evidence>
<keyword evidence="3 12" id="KW-0963">Cytoplasm</keyword>
<evidence type="ECO:0000259" key="13">
    <source>
        <dbReference type="SMART" id="SM01263"/>
    </source>
</evidence>
<protein>
    <recommendedName>
        <fullName evidence="12">Leukotriene A(4) hydrolase</fullName>
        <shortName evidence="12">LTA-4 hydrolase</shortName>
    </recommendedName>
</protein>
<dbReference type="Proteomes" id="UP000008743">
    <property type="component" value="Unassembled WGS sequence"/>
</dbReference>
<feature type="binding site" evidence="10">
    <location>
        <begin position="140"/>
        <end position="142"/>
    </location>
    <ligand>
        <name>a peptide</name>
        <dbReference type="ChEBI" id="CHEBI:60466"/>
    </ligand>
</feature>
<feature type="domain" description="Peptidase M1 leukotriene A4 hydrolase/aminopeptidase C-terminal" evidence="13">
    <location>
        <begin position="470"/>
        <end position="615"/>
    </location>
</feature>
<dbReference type="PRINTS" id="PR00756">
    <property type="entry name" value="ALADIPTASE"/>
</dbReference>
<dbReference type="InterPro" id="IPR012777">
    <property type="entry name" value="LTA4H"/>
</dbReference>
<dbReference type="SMART" id="SM01263">
    <property type="entry name" value="Leuk-A4-hydro_C"/>
    <property type="match status" value="1"/>
</dbReference>
<keyword evidence="15" id="KW-1185">Reference proteome</keyword>
<sequence length="617" mass="68413">MTPTTASNTHDPSSQANITAFRTRHIALDIALDFARKVVHGTATIDLARLDANAQTVELDTRELTIASVKLNGVAELAFVTGDAHAVFGSKLTITLLAEHATLQDFKLVIAYETSATSSACQWLAPEQTAGKQHPYFFTQCQAIHARSLLPCQDAPGMKAPYSGKVTVAKGLVALMSALPTGDAVSADGQSTTFSFDQPNPIPSYLIAIAAGHLVSVEVGPRSRVWSEPETVQAGAFEFAETEQQLATAEDLLGPYVWGRYDVLLLPPSFPYGGMENPNITFVTPTLLAGDRSLADVVAHEIAHSWTGNLVTSRTWEHFWLNEGFTVYVERKIVGRMRTEQHRHFSAIIGWKALRDSIDNYPADSLLTALVPSLDGVDPDDAFSSVPYEKGFNLLFYLETLLGGPEPMERYLKAHCTQFAFKAVTTAEWKDFFLSFFAEEAKRGVFDAVDWNAWFYTPGMPKPEPKFDQTLAERSAALAARWTQADASSNYAGFSVDDIADFASPQRVVFLEKLLLENPLSEQTLDKMDATYDFTASRNSEIRFRWQSLCLRASYTKIFPHVVDFVTSQGRMKFVRPLYRALFNCDKAGDLAVTTFQKHRHIYHNICASMVAKDLKQ</sequence>
<gene>
    <name evidence="14" type="ORF">CAOG_003710</name>
</gene>
<keyword evidence="8 12" id="KW-0482">Metalloprotease</keyword>
<organism evidence="14 15">
    <name type="scientific">Capsaspora owczarzaki (strain ATCC 30864)</name>
    <dbReference type="NCBI Taxonomy" id="595528"/>
    <lineage>
        <taxon>Eukaryota</taxon>
        <taxon>Filasterea</taxon>
        <taxon>Capsaspora</taxon>
    </lineage>
</organism>
<evidence type="ECO:0000256" key="10">
    <source>
        <dbReference type="PIRSR" id="PIRSR612777-2"/>
    </source>
</evidence>
<dbReference type="MEROPS" id="M01.004"/>
<dbReference type="InterPro" id="IPR027268">
    <property type="entry name" value="Peptidase_M4/M1_CTD_sf"/>
</dbReference>
<dbReference type="PhylomeDB" id="A0A0D2WNP2"/>
<dbReference type="InterPro" id="IPR038502">
    <property type="entry name" value="M1_LTA-4_hydro/amino_C_sf"/>
</dbReference>
<dbReference type="Gene3D" id="2.60.40.1730">
    <property type="entry name" value="tricorn interacting facor f3 domain"/>
    <property type="match status" value="1"/>
</dbReference>
<dbReference type="SUPFAM" id="SSF55486">
    <property type="entry name" value="Metalloproteases ('zincins'), catalytic domain"/>
    <property type="match status" value="1"/>
</dbReference>
<evidence type="ECO:0000256" key="1">
    <source>
        <dbReference type="ARBA" id="ARBA00004496"/>
    </source>
</evidence>
<dbReference type="EMBL" id="KE346364">
    <property type="protein sequence ID" value="KJE92810.1"/>
    <property type="molecule type" value="Genomic_DNA"/>
</dbReference>
<dbReference type="FunFam" id="1.25.40.320:FF:000001">
    <property type="entry name" value="Leukotriene A(4) hydrolase"/>
    <property type="match status" value="1"/>
</dbReference>
<dbReference type="InterPro" id="IPR015211">
    <property type="entry name" value="Peptidase_M1_C"/>
</dbReference>
<name>A0A0D2WNP2_CAPO3</name>
<dbReference type="InterPro" id="IPR045357">
    <property type="entry name" value="Aminopeptidase_N-like_N"/>
</dbReference>
<dbReference type="GO" id="GO:0005829">
    <property type="term" value="C:cytosol"/>
    <property type="evidence" value="ECO:0007669"/>
    <property type="project" value="TreeGrafter"/>
</dbReference>
<dbReference type="InterPro" id="IPR034015">
    <property type="entry name" value="M1_LTA4H"/>
</dbReference>
<dbReference type="InterPro" id="IPR001930">
    <property type="entry name" value="Peptidase_M1"/>
</dbReference>
<dbReference type="Pfam" id="PF17900">
    <property type="entry name" value="Peptidase_M1_N"/>
    <property type="match status" value="1"/>
</dbReference>
<dbReference type="InterPro" id="IPR042097">
    <property type="entry name" value="Aminopeptidase_N-like_N_sf"/>
</dbReference>
<dbReference type="InterPro" id="IPR016024">
    <property type="entry name" value="ARM-type_fold"/>
</dbReference>
<comment type="subcellular location">
    <subcellularLocation>
        <location evidence="1 12">Cytoplasm</location>
    </subcellularLocation>
</comment>
<dbReference type="SUPFAM" id="SSF48371">
    <property type="entry name" value="ARM repeat"/>
    <property type="match status" value="1"/>
</dbReference>
<feature type="binding site" evidence="10">
    <location>
        <begin position="271"/>
        <end position="276"/>
    </location>
    <ligand>
        <name>a peptide</name>
        <dbReference type="ChEBI" id="CHEBI:60466"/>
    </ligand>
</feature>
<feature type="binding site" evidence="11">
    <location>
        <position position="304"/>
    </location>
    <ligand>
        <name>Zn(2+)</name>
        <dbReference type="ChEBI" id="CHEBI:29105"/>
        <note>catalytic</note>
    </ligand>
</feature>
<dbReference type="Gene3D" id="3.30.2010.30">
    <property type="match status" value="1"/>
</dbReference>
<dbReference type="GO" id="GO:0006508">
    <property type="term" value="P:proteolysis"/>
    <property type="evidence" value="ECO:0007669"/>
    <property type="project" value="UniProtKB-KW"/>
</dbReference>
<dbReference type="NCBIfam" id="TIGR02411">
    <property type="entry name" value="leuko_A4_hydro"/>
    <property type="match status" value="1"/>
</dbReference>
<evidence type="ECO:0000256" key="7">
    <source>
        <dbReference type="ARBA" id="ARBA00022833"/>
    </source>
</evidence>